<dbReference type="Pfam" id="PF20434">
    <property type="entry name" value="BD-FAE"/>
    <property type="match status" value="1"/>
</dbReference>
<reference evidence="4 5" key="1">
    <citation type="journal article" date="2011" name="J. Bacteriol.">
        <title>Genome sequence of Chthoniobacter flavus Ellin428, an aerobic heterotrophic soil bacterium.</title>
        <authorList>
            <person name="Kant R."/>
            <person name="van Passel M.W."/>
            <person name="Palva A."/>
            <person name="Lucas S."/>
            <person name="Lapidus A."/>
            <person name="Glavina Del Rio T."/>
            <person name="Dalin E."/>
            <person name="Tice H."/>
            <person name="Bruce D."/>
            <person name="Goodwin L."/>
            <person name="Pitluck S."/>
            <person name="Larimer F.W."/>
            <person name="Land M.L."/>
            <person name="Hauser L."/>
            <person name="Sangwan P."/>
            <person name="de Vos W.M."/>
            <person name="Janssen P.H."/>
            <person name="Smidt H."/>
        </authorList>
    </citation>
    <scope>NUCLEOTIDE SEQUENCE [LARGE SCALE GENOMIC DNA]</scope>
    <source>
        <strain evidence="4 5">Ellin428</strain>
    </source>
</reference>
<feature type="domain" description="BD-FAE-like" evidence="3">
    <location>
        <begin position="59"/>
        <end position="261"/>
    </location>
</feature>
<proteinExistence type="predicted"/>
<keyword evidence="1 4" id="KW-0378">Hydrolase</keyword>
<dbReference type="STRING" id="497964.CfE428DRAFT_2068"/>
<dbReference type="InParanoid" id="B4CZI0"/>
<evidence type="ECO:0000256" key="1">
    <source>
        <dbReference type="ARBA" id="ARBA00022801"/>
    </source>
</evidence>
<gene>
    <name evidence="4" type="ORF">CfE428DRAFT_2068</name>
</gene>
<accession>B4CZI0</accession>
<dbReference type="eggNOG" id="COG0657">
    <property type="taxonomic scope" value="Bacteria"/>
</dbReference>
<evidence type="ECO:0000313" key="5">
    <source>
        <dbReference type="Proteomes" id="UP000005824"/>
    </source>
</evidence>
<feature type="chain" id="PRO_5002802262" evidence="2">
    <location>
        <begin position="22"/>
        <end position="309"/>
    </location>
</feature>
<sequence length="309" mass="33206" precursor="true">MKALVLAPVLFAFVLGSLAVAEDARPQGQIPHSALLKTEGARELHDVPYVTGGHERQKLDLYLPAKNGSLHPVLAWIHGGAWEAGNKDFCPAKVLLAKNYAVVSIGYRLSQHAIFPAQIEDCKAAIRWLRAHAAEYDIDPNRIGVWGESAGGHLAAMLGTTGKMRDFDVGENLDQSSAVECVIDWYGPSDFAHYGNRPPNMDPKNAYARLIGGLPTEHLDQVKRSSPISYVQADAAPFLIMQGDKDPIVPAQQSEELDAALHKVGVESTLRIVSGAGHGGPAFVSPANIEAMSSFLDHHLLQSQSGAGQ</sequence>
<dbReference type="PANTHER" id="PTHR48081:SF13">
    <property type="entry name" value="ALPHA_BETA HYDROLASE"/>
    <property type="match status" value="1"/>
</dbReference>
<dbReference type="Gene3D" id="3.40.50.1820">
    <property type="entry name" value="alpha/beta hydrolase"/>
    <property type="match status" value="1"/>
</dbReference>
<dbReference type="Proteomes" id="UP000005824">
    <property type="component" value="Unassembled WGS sequence"/>
</dbReference>
<dbReference type="GO" id="GO:0016787">
    <property type="term" value="F:hydrolase activity"/>
    <property type="evidence" value="ECO:0007669"/>
    <property type="project" value="UniProtKB-KW"/>
</dbReference>
<dbReference type="InterPro" id="IPR049492">
    <property type="entry name" value="BD-FAE-like_dom"/>
</dbReference>
<protein>
    <submittedName>
        <fullName evidence="4">Alpha/beta hydrolase fold-3 domain protein</fullName>
    </submittedName>
</protein>
<evidence type="ECO:0000259" key="3">
    <source>
        <dbReference type="Pfam" id="PF20434"/>
    </source>
</evidence>
<comment type="caution">
    <text evidence="4">The sequence shown here is derived from an EMBL/GenBank/DDBJ whole genome shotgun (WGS) entry which is preliminary data.</text>
</comment>
<dbReference type="RefSeq" id="WP_006979393.1">
    <property type="nucleotide sequence ID" value="NZ_ABVL01000005.1"/>
</dbReference>
<keyword evidence="2" id="KW-0732">Signal</keyword>
<dbReference type="AlphaFoldDB" id="B4CZI0"/>
<evidence type="ECO:0000313" key="4">
    <source>
        <dbReference type="EMBL" id="EDY20144.1"/>
    </source>
</evidence>
<organism evidence="4 5">
    <name type="scientific">Chthoniobacter flavus Ellin428</name>
    <dbReference type="NCBI Taxonomy" id="497964"/>
    <lineage>
        <taxon>Bacteria</taxon>
        <taxon>Pseudomonadati</taxon>
        <taxon>Verrucomicrobiota</taxon>
        <taxon>Spartobacteria</taxon>
        <taxon>Chthoniobacterales</taxon>
        <taxon>Chthoniobacteraceae</taxon>
        <taxon>Chthoniobacter</taxon>
    </lineage>
</organism>
<dbReference type="EMBL" id="ABVL01000005">
    <property type="protein sequence ID" value="EDY20144.1"/>
    <property type="molecule type" value="Genomic_DNA"/>
</dbReference>
<dbReference type="InterPro" id="IPR050300">
    <property type="entry name" value="GDXG_lipolytic_enzyme"/>
</dbReference>
<dbReference type="PANTHER" id="PTHR48081">
    <property type="entry name" value="AB HYDROLASE SUPERFAMILY PROTEIN C4A8.06C"/>
    <property type="match status" value="1"/>
</dbReference>
<dbReference type="InterPro" id="IPR029058">
    <property type="entry name" value="AB_hydrolase_fold"/>
</dbReference>
<keyword evidence="5" id="KW-1185">Reference proteome</keyword>
<evidence type="ECO:0000256" key="2">
    <source>
        <dbReference type="SAM" id="SignalP"/>
    </source>
</evidence>
<feature type="signal peptide" evidence="2">
    <location>
        <begin position="1"/>
        <end position="21"/>
    </location>
</feature>
<name>B4CZI0_9BACT</name>
<dbReference type="SUPFAM" id="SSF53474">
    <property type="entry name" value="alpha/beta-Hydrolases"/>
    <property type="match status" value="1"/>
</dbReference>